<dbReference type="NCBIfam" id="NF002096">
    <property type="entry name" value="PRK00939.1"/>
    <property type="match status" value="1"/>
</dbReference>
<dbReference type="PROSITE" id="PS50296">
    <property type="entry name" value="SUI1"/>
    <property type="match status" value="1"/>
</dbReference>
<evidence type="ECO:0000256" key="1">
    <source>
        <dbReference type="ARBA" id="ARBA00005422"/>
    </source>
</evidence>
<keyword evidence="2 4" id="KW-0810">Translation regulation</keyword>
<dbReference type="InterPro" id="IPR050318">
    <property type="entry name" value="DENR/SUI1_TIF"/>
</dbReference>
<dbReference type="EMBL" id="JABJNZ010000046">
    <property type="protein sequence ID" value="MBT4870627.1"/>
    <property type="molecule type" value="Genomic_DNA"/>
</dbReference>
<dbReference type="SUPFAM" id="SSF55159">
    <property type="entry name" value="eIF1-like"/>
    <property type="match status" value="1"/>
</dbReference>
<dbReference type="GO" id="GO:0006417">
    <property type="term" value="P:regulation of translation"/>
    <property type="evidence" value="ECO:0007669"/>
    <property type="project" value="UniProtKB-KW"/>
</dbReference>
<evidence type="ECO:0000256" key="4">
    <source>
        <dbReference type="PIRNR" id="PIRNR037511"/>
    </source>
</evidence>
<organism evidence="6 7">
    <name type="scientific">Candidatus Iainarchaeum sp</name>
    <dbReference type="NCBI Taxonomy" id="3101447"/>
    <lineage>
        <taxon>Archaea</taxon>
        <taxon>Candidatus Iainarchaeota</taxon>
        <taxon>Candidatus Iainarchaeia</taxon>
        <taxon>Candidatus Iainarchaeales</taxon>
        <taxon>Candidatus Iainarchaeaceae</taxon>
        <taxon>Candidatus Iainarchaeum</taxon>
    </lineage>
</organism>
<keyword evidence="3 4" id="KW-0648">Protein biosynthesis</keyword>
<gene>
    <name evidence="6" type="primary">yciH</name>
    <name evidence="6" type="ORF">HON47_03575</name>
</gene>
<evidence type="ECO:0000313" key="7">
    <source>
        <dbReference type="Proteomes" id="UP000722459"/>
    </source>
</evidence>
<dbReference type="Pfam" id="PF01253">
    <property type="entry name" value="SUI1"/>
    <property type="match status" value="1"/>
</dbReference>
<evidence type="ECO:0000259" key="5">
    <source>
        <dbReference type="PROSITE" id="PS50296"/>
    </source>
</evidence>
<dbReference type="PANTHER" id="PTHR12789:SF0">
    <property type="entry name" value="DENSITY-REGULATED PROTEIN"/>
    <property type="match status" value="1"/>
</dbReference>
<dbReference type="GO" id="GO:0001731">
    <property type="term" value="P:formation of translation preinitiation complex"/>
    <property type="evidence" value="ECO:0007669"/>
    <property type="project" value="UniProtKB-UniRule"/>
</dbReference>
<sequence>MQEIDKISGLPKDLFDISDITKEQQKIKIDVTKRRFSKLVTVISGIDDKTTLKEIGKEMKQKFACGGTVKDNEIELQGNHRDRAKELLIKRGYKEELIDA</sequence>
<dbReference type="GO" id="GO:0003729">
    <property type="term" value="F:mRNA binding"/>
    <property type="evidence" value="ECO:0007669"/>
    <property type="project" value="TreeGrafter"/>
</dbReference>
<evidence type="ECO:0000256" key="2">
    <source>
        <dbReference type="ARBA" id="ARBA00022845"/>
    </source>
</evidence>
<protein>
    <recommendedName>
        <fullName evidence="4">Protein translation factor SUI1 homolog</fullName>
    </recommendedName>
</protein>
<dbReference type="GO" id="GO:0002188">
    <property type="term" value="P:translation reinitiation"/>
    <property type="evidence" value="ECO:0007669"/>
    <property type="project" value="UniProtKB-UniRule"/>
</dbReference>
<dbReference type="GO" id="GO:0003743">
    <property type="term" value="F:translation initiation factor activity"/>
    <property type="evidence" value="ECO:0007669"/>
    <property type="project" value="UniProtKB-UniRule"/>
</dbReference>
<feature type="domain" description="SUI1" evidence="5">
    <location>
        <begin position="27"/>
        <end position="92"/>
    </location>
</feature>
<comment type="similarity">
    <text evidence="1 4">Belongs to the SUI1 family.</text>
</comment>
<evidence type="ECO:0000313" key="6">
    <source>
        <dbReference type="EMBL" id="MBT4870627.1"/>
    </source>
</evidence>
<accession>A0A8T5GFZ0</accession>
<dbReference type="InterPro" id="IPR005872">
    <property type="entry name" value="SUI1_arc_bac"/>
</dbReference>
<dbReference type="InterPro" id="IPR036877">
    <property type="entry name" value="SUI1_dom_sf"/>
</dbReference>
<reference evidence="6" key="1">
    <citation type="journal article" date="2021" name="ISME J.">
        <title>Mercury methylation by metabolically versatile and cosmopolitan marine bacteria.</title>
        <authorList>
            <person name="Lin H."/>
            <person name="Ascher D.B."/>
            <person name="Myung Y."/>
            <person name="Lamborg C.H."/>
            <person name="Hallam S.J."/>
            <person name="Gionfriddo C.M."/>
            <person name="Holt K.E."/>
            <person name="Moreau J.W."/>
        </authorList>
    </citation>
    <scope>NUCLEOTIDE SEQUENCE</scope>
    <source>
        <strain evidence="6">SI075_bin30</strain>
    </source>
</reference>
<dbReference type="Gene3D" id="3.30.780.10">
    <property type="entry name" value="SUI1-like domain"/>
    <property type="match status" value="1"/>
</dbReference>
<comment type="caution">
    <text evidence="6">The sequence shown here is derived from an EMBL/GenBank/DDBJ whole genome shotgun (WGS) entry which is preliminary data.</text>
</comment>
<name>A0A8T5GFZ0_9ARCH</name>
<dbReference type="InterPro" id="IPR001950">
    <property type="entry name" value="SUI1"/>
</dbReference>
<proteinExistence type="inferred from homology"/>
<dbReference type="AlphaFoldDB" id="A0A8T5GFZ0"/>
<dbReference type="PANTHER" id="PTHR12789">
    <property type="entry name" value="DENSITY-REGULATED PROTEIN HOMOLOG"/>
    <property type="match status" value="1"/>
</dbReference>
<evidence type="ECO:0000256" key="3">
    <source>
        <dbReference type="ARBA" id="ARBA00022917"/>
    </source>
</evidence>
<dbReference type="PIRSF" id="PIRSF037511">
    <property type="entry name" value="Transl_init_SUI1_pro"/>
    <property type="match status" value="1"/>
</dbReference>
<dbReference type="Proteomes" id="UP000722459">
    <property type="component" value="Unassembled WGS sequence"/>
</dbReference>
<dbReference type="CDD" id="cd11567">
    <property type="entry name" value="YciH_like"/>
    <property type="match status" value="1"/>
</dbReference>